<evidence type="ECO:0000313" key="4">
    <source>
        <dbReference type="Proteomes" id="UP001075354"/>
    </source>
</evidence>
<evidence type="ECO:0000256" key="2">
    <source>
        <dbReference type="SAM" id="SignalP"/>
    </source>
</evidence>
<comment type="caution">
    <text evidence="3">The sequence shown here is derived from an EMBL/GenBank/DDBJ whole genome shotgun (WGS) entry which is preliminary data.</text>
</comment>
<dbReference type="SMART" id="SM00708">
    <property type="entry name" value="PhBP"/>
    <property type="match status" value="1"/>
</dbReference>
<organism evidence="3 4">
    <name type="scientific">Megalurothrips usitatus</name>
    <name type="common">bean blossom thrips</name>
    <dbReference type="NCBI Taxonomy" id="439358"/>
    <lineage>
        <taxon>Eukaryota</taxon>
        <taxon>Metazoa</taxon>
        <taxon>Ecdysozoa</taxon>
        <taxon>Arthropoda</taxon>
        <taxon>Hexapoda</taxon>
        <taxon>Insecta</taxon>
        <taxon>Pterygota</taxon>
        <taxon>Neoptera</taxon>
        <taxon>Paraneoptera</taxon>
        <taxon>Thysanoptera</taxon>
        <taxon>Terebrantia</taxon>
        <taxon>Thripoidea</taxon>
        <taxon>Thripidae</taxon>
        <taxon>Megalurothrips</taxon>
    </lineage>
</organism>
<dbReference type="PANTHER" id="PTHR11857">
    <property type="entry name" value="ODORANT BINDING PROTEIN-RELATED"/>
    <property type="match status" value="1"/>
</dbReference>
<gene>
    <name evidence="3" type="ORF">ONE63_001264</name>
</gene>
<feature type="signal peptide" evidence="2">
    <location>
        <begin position="1"/>
        <end position="22"/>
    </location>
</feature>
<dbReference type="Pfam" id="PF01395">
    <property type="entry name" value="PBP_GOBP"/>
    <property type="match status" value="1"/>
</dbReference>
<dbReference type="GO" id="GO:0005549">
    <property type="term" value="F:odorant binding"/>
    <property type="evidence" value="ECO:0007669"/>
    <property type="project" value="InterPro"/>
</dbReference>
<protein>
    <submittedName>
        <fullName evidence="3">Uncharacterized protein</fullName>
    </submittedName>
</protein>
<reference evidence="3" key="1">
    <citation type="submission" date="2022-12" db="EMBL/GenBank/DDBJ databases">
        <title>Chromosome-level genome assembly of the bean flower thrips Megalurothrips usitatus.</title>
        <authorList>
            <person name="Ma L."/>
            <person name="Liu Q."/>
            <person name="Li H."/>
            <person name="Cai W."/>
        </authorList>
    </citation>
    <scope>NUCLEOTIDE SEQUENCE</scope>
    <source>
        <strain evidence="3">Cailab_2022a</strain>
    </source>
</reference>
<dbReference type="InterPro" id="IPR036728">
    <property type="entry name" value="PBP_GOBP_sf"/>
</dbReference>
<keyword evidence="4" id="KW-1185">Reference proteome</keyword>
<dbReference type="CDD" id="cd23992">
    <property type="entry name" value="PBP_GOBP"/>
    <property type="match status" value="1"/>
</dbReference>
<dbReference type="EMBL" id="JAPTSV010000010">
    <property type="protein sequence ID" value="KAJ1523399.1"/>
    <property type="molecule type" value="Genomic_DNA"/>
</dbReference>
<accession>A0AAV7XBI7</accession>
<feature type="chain" id="PRO_5043742625" evidence="2">
    <location>
        <begin position="23"/>
        <end position="147"/>
    </location>
</feature>
<dbReference type="Proteomes" id="UP001075354">
    <property type="component" value="Chromosome 10"/>
</dbReference>
<dbReference type="GO" id="GO:0005615">
    <property type="term" value="C:extracellular space"/>
    <property type="evidence" value="ECO:0007669"/>
    <property type="project" value="TreeGrafter"/>
</dbReference>
<dbReference type="GO" id="GO:0007608">
    <property type="term" value="P:sensory perception of smell"/>
    <property type="evidence" value="ECO:0007669"/>
    <property type="project" value="TreeGrafter"/>
</dbReference>
<dbReference type="InterPro" id="IPR006170">
    <property type="entry name" value="PBP/GOBP"/>
</dbReference>
<evidence type="ECO:0000313" key="3">
    <source>
        <dbReference type="EMBL" id="KAJ1523399.1"/>
    </source>
</evidence>
<keyword evidence="1 2" id="KW-0732">Signal</keyword>
<dbReference type="SUPFAM" id="SSF47565">
    <property type="entry name" value="Insect pheromone/odorant-binding proteins"/>
    <property type="match status" value="1"/>
</dbReference>
<evidence type="ECO:0000256" key="1">
    <source>
        <dbReference type="ARBA" id="ARBA00022729"/>
    </source>
</evidence>
<proteinExistence type="predicted"/>
<dbReference type="Gene3D" id="1.10.238.20">
    <property type="entry name" value="Pheromone/general odorant binding protein domain"/>
    <property type="match status" value="1"/>
</dbReference>
<dbReference type="AlphaFoldDB" id="A0AAV7XBI7"/>
<sequence length="147" mass="15968">MKLAAAALLSAAAALLLAAAHADDDATLKTVMALKKCATDRGLSREVLASACEGRLPDNLEAYKCYTQCVQQEVGMMDQSGKIDPEKAARSLVDPKQQQRMRDIATKCPGDDTTDLCAKAFSVDRCYVKEDKDMYTRNCNTLVQTVS</sequence>
<name>A0AAV7XBI7_9NEOP</name>